<dbReference type="InterPro" id="IPR029069">
    <property type="entry name" value="HotDog_dom_sf"/>
</dbReference>
<dbReference type="EMBL" id="JAEHOD010000011">
    <property type="protein sequence ID" value="KAG2450492.1"/>
    <property type="molecule type" value="Genomic_DNA"/>
</dbReference>
<dbReference type="InterPro" id="IPR039298">
    <property type="entry name" value="ACOT13"/>
</dbReference>
<comment type="caution">
    <text evidence="5">The sequence shown here is derived from an EMBL/GenBank/DDBJ whole genome shotgun (WGS) entry which is preliminary data.</text>
</comment>
<evidence type="ECO:0000256" key="3">
    <source>
        <dbReference type="SAM" id="MobiDB-lite"/>
    </source>
</evidence>
<feature type="domain" description="Thioesterase" evidence="4">
    <location>
        <begin position="11"/>
        <end position="53"/>
    </location>
</feature>
<dbReference type="Gene3D" id="3.10.129.10">
    <property type="entry name" value="Hotdog Thioesterase"/>
    <property type="match status" value="1"/>
</dbReference>
<evidence type="ECO:0000313" key="6">
    <source>
        <dbReference type="Proteomes" id="UP000613740"/>
    </source>
</evidence>
<feature type="region of interest" description="Disordered" evidence="3">
    <location>
        <begin position="59"/>
        <end position="80"/>
    </location>
</feature>
<dbReference type="Proteomes" id="UP000613740">
    <property type="component" value="Unassembled WGS sequence"/>
</dbReference>
<dbReference type="PANTHER" id="PTHR21660:SF1">
    <property type="entry name" value="ACYL-COENZYME A THIOESTERASE 13"/>
    <property type="match status" value="1"/>
</dbReference>
<feature type="region of interest" description="Disordered" evidence="3">
    <location>
        <begin position="92"/>
        <end position="121"/>
    </location>
</feature>
<dbReference type="SUPFAM" id="SSF54637">
    <property type="entry name" value="Thioesterase/thiol ester dehydrase-isomerase"/>
    <property type="match status" value="2"/>
</dbReference>
<reference evidence="5" key="1">
    <citation type="journal article" date="2020" name="bioRxiv">
        <title>Comparative genomics of Chlamydomonas.</title>
        <authorList>
            <person name="Craig R.J."/>
            <person name="Hasan A.R."/>
            <person name="Ness R.W."/>
            <person name="Keightley P.D."/>
        </authorList>
    </citation>
    <scope>NUCLEOTIDE SEQUENCE</scope>
    <source>
        <strain evidence="5">CCAP 11/173</strain>
    </source>
</reference>
<keyword evidence="2" id="KW-0378">Hydrolase</keyword>
<dbReference type="CDD" id="cd03443">
    <property type="entry name" value="PaaI_thioesterase"/>
    <property type="match status" value="1"/>
</dbReference>
<comment type="similarity">
    <text evidence="1">Belongs to the thioesterase PaaI family.</text>
</comment>
<proteinExistence type="inferred from homology"/>
<evidence type="ECO:0000259" key="4">
    <source>
        <dbReference type="Pfam" id="PF03061"/>
    </source>
</evidence>
<dbReference type="InterPro" id="IPR006683">
    <property type="entry name" value="Thioestr_dom"/>
</dbReference>
<dbReference type="PANTHER" id="PTHR21660">
    <property type="entry name" value="THIOESTERASE SUPERFAMILY MEMBER-RELATED"/>
    <property type="match status" value="1"/>
</dbReference>
<protein>
    <recommendedName>
        <fullName evidence="4">Thioesterase domain-containing protein</fullName>
    </recommendedName>
</protein>
<feature type="region of interest" description="Disordered" evidence="3">
    <location>
        <begin position="176"/>
        <end position="205"/>
    </location>
</feature>
<accession>A0A835WMR6</accession>
<dbReference type="GO" id="GO:0047617">
    <property type="term" value="F:fatty acyl-CoA hydrolase activity"/>
    <property type="evidence" value="ECO:0007669"/>
    <property type="project" value="InterPro"/>
</dbReference>
<dbReference type="AlphaFoldDB" id="A0A835WMR6"/>
<evidence type="ECO:0000313" key="5">
    <source>
        <dbReference type="EMBL" id="KAG2450492.1"/>
    </source>
</evidence>
<dbReference type="Pfam" id="PF03061">
    <property type="entry name" value="4HBT"/>
    <property type="match status" value="1"/>
</dbReference>
<name>A0A835WMR6_9CHLO</name>
<dbReference type="OrthoDB" id="46529at2759"/>
<gene>
    <name evidence="5" type="ORF">HYH02_004993</name>
</gene>
<keyword evidence="6" id="KW-1185">Reference proteome</keyword>
<organism evidence="5 6">
    <name type="scientific">Chlamydomonas schloesseri</name>
    <dbReference type="NCBI Taxonomy" id="2026947"/>
    <lineage>
        <taxon>Eukaryota</taxon>
        <taxon>Viridiplantae</taxon>
        <taxon>Chlorophyta</taxon>
        <taxon>core chlorophytes</taxon>
        <taxon>Chlorophyceae</taxon>
        <taxon>CS clade</taxon>
        <taxon>Chlamydomonadales</taxon>
        <taxon>Chlamydomonadaceae</taxon>
        <taxon>Chlamydomonas</taxon>
    </lineage>
</organism>
<evidence type="ECO:0000256" key="1">
    <source>
        <dbReference type="ARBA" id="ARBA00008324"/>
    </source>
</evidence>
<evidence type="ECO:0000256" key="2">
    <source>
        <dbReference type="ARBA" id="ARBA00022801"/>
    </source>
</evidence>
<sequence>MPVRERVQNRYGTLHGGCTATLVDTLTTAALLTVSPLPGVSMVLSVNYVAPMPGTPVPHPPASAAEAPVAGRPHASAAGAGGDAAQCAAAAAPTAMAARQQNRQEQGRDGSGDGSEPEDVEEEVVVIDARVVKAGRQVATLAAELRRKRTGQLVATGSHTKFVQVLDPAMGRLKQLASSATGMDKPRAADAGPQQQLAPPPRSRL</sequence>